<dbReference type="Pfam" id="PF09723">
    <property type="entry name" value="Zn_ribbon_8"/>
    <property type="match status" value="1"/>
</dbReference>
<name>A0A2M8QGW3_9CHLR</name>
<sequence length="71" mass="7780">MALREYRCAKCGATFERIIRNARDERKVACPECGEHRVRRLISRFATAGVSSDSQEASNCACGGSCACGRH</sequence>
<protein>
    <submittedName>
        <fullName evidence="2">FmdB family transcriptional regulator</fullName>
    </submittedName>
</protein>
<reference evidence="2 3" key="1">
    <citation type="submission" date="2017-11" db="EMBL/GenBank/DDBJ databases">
        <title>Evolution of Phototrophy in the Chloroflexi Phylum Driven by Horizontal Gene Transfer.</title>
        <authorList>
            <person name="Ward L.M."/>
            <person name="Hemp J."/>
            <person name="Shih P.M."/>
            <person name="Mcglynn S.E."/>
            <person name="Fischer W."/>
        </authorList>
    </citation>
    <scope>NUCLEOTIDE SEQUENCE [LARGE SCALE GENOMIC DNA]</scope>
    <source>
        <strain evidence="2">JP3_7</strain>
    </source>
</reference>
<dbReference type="Proteomes" id="UP000230790">
    <property type="component" value="Unassembled WGS sequence"/>
</dbReference>
<evidence type="ECO:0000313" key="2">
    <source>
        <dbReference type="EMBL" id="PJF49065.1"/>
    </source>
</evidence>
<feature type="domain" description="Putative regulatory protein FmdB zinc ribbon" evidence="1">
    <location>
        <begin position="1"/>
        <end position="43"/>
    </location>
</feature>
<evidence type="ECO:0000259" key="1">
    <source>
        <dbReference type="SMART" id="SM00834"/>
    </source>
</evidence>
<organism evidence="2 3">
    <name type="scientific">Candidatus Thermofonsia Clade 3 bacterium</name>
    <dbReference type="NCBI Taxonomy" id="2364212"/>
    <lineage>
        <taxon>Bacteria</taxon>
        <taxon>Bacillati</taxon>
        <taxon>Chloroflexota</taxon>
        <taxon>Candidatus Thermofontia</taxon>
        <taxon>Candidatus Thermofonsia Clade 3</taxon>
    </lineage>
</organism>
<comment type="caution">
    <text evidence="2">The sequence shown here is derived from an EMBL/GenBank/DDBJ whole genome shotgun (WGS) entry which is preliminary data.</text>
</comment>
<proteinExistence type="predicted"/>
<dbReference type="Gene3D" id="2.20.28.30">
    <property type="entry name" value="RNA polymerase ii, chain L"/>
    <property type="match status" value="1"/>
</dbReference>
<dbReference type="AlphaFoldDB" id="A0A2M8QGW3"/>
<accession>A0A2M8QGW3</accession>
<evidence type="ECO:0000313" key="3">
    <source>
        <dbReference type="Proteomes" id="UP000230790"/>
    </source>
</evidence>
<dbReference type="SMART" id="SM00834">
    <property type="entry name" value="CxxC_CXXC_SSSS"/>
    <property type="match status" value="1"/>
</dbReference>
<dbReference type="EMBL" id="PGTN01000001">
    <property type="protein sequence ID" value="PJF49065.1"/>
    <property type="molecule type" value="Genomic_DNA"/>
</dbReference>
<dbReference type="InterPro" id="IPR013429">
    <property type="entry name" value="Regulatory_FmdB_Zinc_ribbon"/>
</dbReference>
<dbReference type="NCBIfam" id="TIGR02605">
    <property type="entry name" value="CxxC_CxxC_SSSS"/>
    <property type="match status" value="1"/>
</dbReference>
<gene>
    <name evidence="2" type="ORF">CUN48_00175</name>
</gene>